<dbReference type="RefSeq" id="WP_138697684.1">
    <property type="nucleotide sequence ID" value="NZ_JBHSAZ010000060.1"/>
</dbReference>
<protein>
    <submittedName>
        <fullName evidence="1">Uncharacterized protein</fullName>
    </submittedName>
</protein>
<keyword evidence="2" id="KW-1185">Reference proteome</keyword>
<proteinExistence type="predicted"/>
<dbReference type="Proteomes" id="UP000306628">
    <property type="component" value="Unassembled WGS sequence"/>
</dbReference>
<gene>
    <name evidence="1" type="ORF">ETD85_54265</name>
</gene>
<reference evidence="1 2" key="1">
    <citation type="submission" date="2019-05" db="EMBL/GenBank/DDBJ databases">
        <title>Draft genome sequence of Nonomuraea zeae DSM 100528.</title>
        <authorList>
            <person name="Saricaoglu S."/>
            <person name="Isik K."/>
        </authorList>
    </citation>
    <scope>NUCLEOTIDE SEQUENCE [LARGE SCALE GENOMIC DNA]</scope>
    <source>
        <strain evidence="1 2">DSM 100528</strain>
    </source>
</reference>
<name>A0A5S4FFH0_9ACTN</name>
<dbReference type="EMBL" id="VCKX01000355">
    <property type="protein sequence ID" value="TMR17506.1"/>
    <property type="molecule type" value="Genomic_DNA"/>
</dbReference>
<sequence>MCVLIALHGHYAAGRSTSRAPGGGGSGGYLPRDIEDDRDVHYTALAESVDAAAFIADLKKRMAARHAGG</sequence>
<evidence type="ECO:0000313" key="1">
    <source>
        <dbReference type="EMBL" id="TMR17506.1"/>
    </source>
</evidence>
<comment type="caution">
    <text evidence="1">The sequence shown here is derived from an EMBL/GenBank/DDBJ whole genome shotgun (WGS) entry which is preliminary data.</text>
</comment>
<dbReference type="OrthoDB" id="3698941at2"/>
<dbReference type="AlphaFoldDB" id="A0A5S4FFH0"/>
<evidence type="ECO:0000313" key="2">
    <source>
        <dbReference type="Proteomes" id="UP000306628"/>
    </source>
</evidence>
<accession>A0A5S4FFH0</accession>
<organism evidence="1 2">
    <name type="scientific">Nonomuraea zeae</name>
    <dbReference type="NCBI Taxonomy" id="1642303"/>
    <lineage>
        <taxon>Bacteria</taxon>
        <taxon>Bacillati</taxon>
        <taxon>Actinomycetota</taxon>
        <taxon>Actinomycetes</taxon>
        <taxon>Streptosporangiales</taxon>
        <taxon>Streptosporangiaceae</taxon>
        <taxon>Nonomuraea</taxon>
    </lineage>
</organism>